<feature type="non-terminal residue" evidence="1">
    <location>
        <position position="1"/>
    </location>
</feature>
<name>A0ABS7BV80_9BACL</name>
<organism evidence="1 2">
    <name type="scientific">Paenibacillus sepulcri</name>
    <dbReference type="NCBI Taxonomy" id="359917"/>
    <lineage>
        <taxon>Bacteria</taxon>
        <taxon>Bacillati</taxon>
        <taxon>Bacillota</taxon>
        <taxon>Bacilli</taxon>
        <taxon>Bacillales</taxon>
        <taxon>Paenibacillaceae</taxon>
        <taxon>Paenibacillus</taxon>
    </lineage>
</organism>
<protein>
    <submittedName>
        <fullName evidence="1">Uncharacterized protein</fullName>
    </submittedName>
</protein>
<accession>A0ABS7BV80</accession>
<evidence type="ECO:0000313" key="1">
    <source>
        <dbReference type="EMBL" id="MBW7452563.1"/>
    </source>
</evidence>
<reference evidence="1 2" key="1">
    <citation type="submission" date="2021-07" db="EMBL/GenBank/DDBJ databases">
        <title>Paenibacillus radiodurans sp. nov., isolated from the southeastern edge of Tengger Desert.</title>
        <authorList>
            <person name="Zhang G."/>
        </authorList>
    </citation>
    <scope>NUCLEOTIDE SEQUENCE [LARGE SCALE GENOMIC DNA]</scope>
    <source>
        <strain evidence="1 2">CCM 7311</strain>
    </source>
</reference>
<dbReference type="EMBL" id="JAHZIK010000005">
    <property type="protein sequence ID" value="MBW7452563.1"/>
    <property type="molecule type" value="Genomic_DNA"/>
</dbReference>
<keyword evidence="2" id="KW-1185">Reference proteome</keyword>
<comment type="caution">
    <text evidence="1">The sequence shown here is derived from an EMBL/GenBank/DDBJ whole genome shotgun (WGS) entry which is preliminary data.</text>
</comment>
<evidence type="ECO:0000313" key="2">
    <source>
        <dbReference type="Proteomes" id="UP001519887"/>
    </source>
</evidence>
<sequence>EVLPCSSIRSERLTIALPFQRVPGIEDLQNEAARGGISGEWSRLLLSYPERLLPSIPLELSCLNLAQGLSLLAVNAETVVEYGLFAKSLAGGVLPLPYSNGMIGYLPTESQLREGGYESEESGYYFGLPSPFAHSVEQLVKGGAALLLQRGISRL</sequence>
<dbReference type="Proteomes" id="UP001519887">
    <property type="component" value="Unassembled WGS sequence"/>
</dbReference>
<proteinExistence type="predicted"/>
<gene>
    <name evidence="1" type="ORF">K0U00_00720</name>
</gene>